<dbReference type="InterPro" id="IPR027815">
    <property type="entry name" value="CSC1/OSCA1-like_cyt"/>
</dbReference>
<comment type="similarity">
    <text evidence="2">Belongs to the CSC1 (TC 1.A.17) family.</text>
</comment>
<evidence type="ECO:0000256" key="3">
    <source>
        <dbReference type="ARBA" id="ARBA00022448"/>
    </source>
</evidence>
<feature type="compositionally biased region" description="Polar residues" evidence="7">
    <location>
        <begin position="781"/>
        <end position="800"/>
    </location>
</feature>
<dbReference type="PANTHER" id="PTHR13018:SF149">
    <property type="entry name" value="DOMAIN PROTEIN, PUTATIVE (AFU_ORTHOLOGUE AFUA_3G11660)-RELATED"/>
    <property type="match status" value="1"/>
</dbReference>
<feature type="transmembrane region" description="Helical" evidence="8">
    <location>
        <begin position="483"/>
        <end position="504"/>
    </location>
</feature>
<feature type="transmembrane region" description="Helical" evidence="8">
    <location>
        <begin position="122"/>
        <end position="146"/>
    </location>
</feature>
<dbReference type="Pfam" id="PF13967">
    <property type="entry name" value="RSN1_TM"/>
    <property type="match status" value="1"/>
</dbReference>
<keyword evidence="13" id="KW-1185">Reference proteome</keyword>
<dbReference type="InterPro" id="IPR045122">
    <property type="entry name" value="Csc1-like"/>
</dbReference>
<name>A0A9W4XWB9_9PLEO</name>
<feature type="transmembrane region" description="Helical" evidence="8">
    <location>
        <begin position="598"/>
        <end position="625"/>
    </location>
</feature>
<evidence type="ECO:0000256" key="1">
    <source>
        <dbReference type="ARBA" id="ARBA00004141"/>
    </source>
</evidence>
<dbReference type="PANTHER" id="PTHR13018">
    <property type="entry name" value="PROBABLE MEMBRANE PROTEIN DUF221-RELATED"/>
    <property type="match status" value="1"/>
</dbReference>
<evidence type="ECO:0000256" key="2">
    <source>
        <dbReference type="ARBA" id="ARBA00007779"/>
    </source>
</evidence>
<evidence type="ECO:0000256" key="6">
    <source>
        <dbReference type="ARBA" id="ARBA00023136"/>
    </source>
</evidence>
<sequence>MESPLAKRQQSSGSDSTDQFLNLISDPFQSEIQSNSIYAALVYSFALSSGLFLIFCLLRPRNSRVYAPRAKHADTKHAPPSLGRSLFSWIPVVRDFKEQELVEKIGLDAVIFLRFLKMIRNIFAVLTIWGCGILIPVNVVGGSAFYEQWSNIATLMKFTPQYIFGPKFWAFVVCSYLFQGTVCFFVWWNYRKVYALRRTYFSSHDYQSSLHSRTLLLTHIPQSFRTDAGIASLAEEAIQTSAVPRTTIGRNMKELPSLIKAHEDAVRALETTLAKYLRNPNKLPPTRPTCKVAKDDRMQFPNKKADAIDYLTYRITRLETEIKDVRESVEKRNPESYGFASYPHIEDAHAMAYAARKQGPSGSDVYLAPKPHDLLWQNLTMSRSTRRRRRFTDGMWMVLFTLAFIVPNILTSVFLSDFSHLGLVWPSFQGNLEAHPTGWGIAQGILAPLVQTLIYMAIPVMFRRLYTHSGDVSKTSRERHVTARLYAFFVFNNLIVFSVFGSAWRFVASVIAAQDQGVWEAIKSAHPFSQVMAGLCNVSTFWLTWQMQKNLGAAIDLAQAWPLISSYIQRRFFSPTPRQLIELTAPQPFMYADYYNNYLQIAIVGLCFGTLQPIILPITAFYLCIEVWFKKYLLQYVFITKTESGGRFWKLLVNRLLFAVVLANAVIALVVGAQGVGSGNSVTNAARNGNMLYAMIPLPFLLGLFKYYCKRSFDDKLMYYSTKPFSDAEENVSNSGNGIPKTRRNDKIAVRFGHPALYKPLLTPMVHSGSKHLLAGLNTPCNRSSQTTLTNTPSNPNQPHTIFDPPHRQNTGYSDIFLADMNPSDPGHTHTPALIPTAVPSALPTGTHIAPSNGEHLPLPAVELVPEEDLDFENFKRRSDFRDQFGGDGELYGRAADVLTASRPGTPSTFATLATTSAGVEGFESADTYGGEQHHQQPNDGFECASESTSRRGGDANDETERAGSIRQSGELDEGGTEYAAGYQRTPVRDCFDQVDLEFDVAALNSEGLGMEEILEAGRRISDEDGRVASGRERLLGAGVSTQTQ</sequence>
<dbReference type="Proteomes" id="UP001152607">
    <property type="component" value="Unassembled WGS sequence"/>
</dbReference>
<dbReference type="InterPro" id="IPR003864">
    <property type="entry name" value="CSC1/OSCA1-like_7TM"/>
</dbReference>
<feature type="domain" description="CSC1/OSCA1-like 7TM region" evidence="9">
    <location>
        <begin position="391"/>
        <end position="670"/>
    </location>
</feature>
<keyword evidence="6 8" id="KW-0472">Membrane</keyword>
<dbReference type="EMBL" id="CAOQHR010000006">
    <property type="protein sequence ID" value="CAI6335752.1"/>
    <property type="molecule type" value="Genomic_DNA"/>
</dbReference>
<evidence type="ECO:0000256" key="7">
    <source>
        <dbReference type="SAM" id="MobiDB-lite"/>
    </source>
</evidence>
<comment type="caution">
    <text evidence="12">The sequence shown here is derived from an EMBL/GenBank/DDBJ whole genome shotgun (WGS) entry which is preliminary data.</text>
</comment>
<evidence type="ECO:0000259" key="9">
    <source>
        <dbReference type="Pfam" id="PF02714"/>
    </source>
</evidence>
<dbReference type="Pfam" id="PF14703">
    <property type="entry name" value="PHM7_cyt"/>
    <property type="match status" value="1"/>
</dbReference>
<keyword evidence="4 8" id="KW-0812">Transmembrane</keyword>
<evidence type="ECO:0000256" key="5">
    <source>
        <dbReference type="ARBA" id="ARBA00022989"/>
    </source>
</evidence>
<dbReference type="GO" id="GO:0005227">
    <property type="term" value="F:calcium-activated cation channel activity"/>
    <property type="evidence" value="ECO:0007669"/>
    <property type="project" value="InterPro"/>
</dbReference>
<evidence type="ECO:0008006" key="14">
    <source>
        <dbReference type="Google" id="ProtNLM"/>
    </source>
</evidence>
<feature type="region of interest" description="Disordered" evidence="7">
    <location>
        <begin position="924"/>
        <end position="977"/>
    </location>
</feature>
<evidence type="ECO:0000259" key="11">
    <source>
        <dbReference type="Pfam" id="PF14703"/>
    </source>
</evidence>
<comment type="subcellular location">
    <subcellularLocation>
        <location evidence="1">Membrane</location>
        <topology evidence="1">Multi-pass membrane protein</topology>
    </subcellularLocation>
</comment>
<dbReference type="AlphaFoldDB" id="A0A9W4XWB9"/>
<feature type="transmembrane region" description="Helical" evidence="8">
    <location>
        <begin position="37"/>
        <end position="58"/>
    </location>
</feature>
<dbReference type="InterPro" id="IPR032880">
    <property type="entry name" value="CSC1/OSCA1-like_N"/>
</dbReference>
<feature type="domain" description="CSC1/OSCA1-like cytosolic" evidence="11">
    <location>
        <begin position="212"/>
        <end position="378"/>
    </location>
</feature>
<organism evidence="12 13">
    <name type="scientific">Periconia digitata</name>
    <dbReference type="NCBI Taxonomy" id="1303443"/>
    <lineage>
        <taxon>Eukaryota</taxon>
        <taxon>Fungi</taxon>
        <taxon>Dikarya</taxon>
        <taxon>Ascomycota</taxon>
        <taxon>Pezizomycotina</taxon>
        <taxon>Dothideomycetes</taxon>
        <taxon>Pleosporomycetidae</taxon>
        <taxon>Pleosporales</taxon>
        <taxon>Massarineae</taxon>
        <taxon>Periconiaceae</taxon>
        <taxon>Periconia</taxon>
    </lineage>
</organism>
<evidence type="ECO:0000256" key="4">
    <source>
        <dbReference type="ARBA" id="ARBA00022692"/>
    </source>
</evidence>
<feature type="transmembrane region" description="Helical" evidence="8">
    <location>
        <begin position="691"/>
        <end position="709"/>
    </location>
</feature>
<evidence type="ECO:0000256" key="8">
    <source>
        <dbReference type="SAM" id="Phobius"/>
    </source>
</evidence>
<proteinExistence type="inferred from homology"/>
<feature type="transmembrane region" description="Helical" evidence="8">
    <location>
        <begin position="656"/>
        <end position="676"/>
    </location>
</feature>
<keyword evidence="3" id="KW-0813">Transport</keyword>
<dbReference type="GO" id="GO:0005886">
    <property type="term" value="C:plasma membrane"/>
    <property type="evidence" value="ECO:0007669"/>
    <property type="project" value="TreeGrafter"/>
</dbReference>
<dbReference type="OrthoDB" id="2150324at2759"/>
<reference evidence="12" key="1">
    <citation type="submission" date="2023-01" db="EMBL/GenBank/DDBJ databases">
        <authorList>
            <person name="Van Ghelder C."/>
            <person name="Rancurel C."/>
        </authorList>
    </citation>
    <scope>NUCLEOTIDE SEQUENCE</scope>
    <source>
        <strain evidence="12">CNCM I-4278</strain>
    </source>
</reference>
<dbReference type="Pfam" id="PF02714">
    <property type="entry name" value="RSN1_7TM"/>
    <property type="match status" value="1"/>
</dbReference>
<evidence type="ECO:0000313" key="13">
    <source>
        <dbReference type="Proteomes" id="UP001152607"/>
    </source>
</evidence>
<feature type="compositionally biased region" description="Basic and acidic residues" evidence="7">
    <location>
        <begin position="949"/>
        <end position="964"/>
    </location>
</feature>
<feature type="transmembrane region" description="Helical" evidence="8">
    <location>
        <begin position="168"/>
        <end position="188"/>
    </location>
</feature>
<feature type="region of interest" description="Disordered" evidence="7">
    <location>
        <begin position="781"/>
        <end position="813"/>
    </location>
</feature>
<accession>A0A9W4XWB9</accession>
<feature type="transmembrane region" description="Helical" evidence="8">
    <location>
        <begin position="396"/>
        <end position="418"/>
    </location>
</feature>
<gene>
    <name evidence="12" type="ORF">PDIGIT_LOCUS8837</name>
</gene>
<keyword evidence="5 8" id="KW-1133">Transmembrane helix</keyword>
<feature type="domain" description="CSC1/OSCA1-like N-terminal transmembrane" evidence="10">
    <location>
        <begin position="37"/>
        <end position="188"/>
    </location>
</feature>
<feature type="transmembrane region" description="Helical" evidence="8">
    <location>
        <begin position="438"/>
        <end position="462"/>
    </location>
</feature>
<evidence type="ECO:0000313" key="12">
    <source>
        <dbReference type="EMBL" id="CAI6335752.1"/>
    </source>
</evidence>
<protein>
    <recommendedName>
        <fullName evidence="14">DUF221-domain-containing protein</fullName>
    </recommendedName>
</protein>
<evidence type="ECO:0000259" key="10">
    <source>
        <dbReference type="Pfam" id="PF13967"/>
    </source>
</evidence>